<evidence type="ECO:0000313" key="1">
    <source>
        <dbReference type="EMBL" id="GGH80534.1"/>
    </source>
</evidence>
<name>A0A917J2V8_9BACT</name>
<protein>
    <recommendedName>
        <fullName evidence="3">Gliding motility-associated lipoprotein GldB</fullName>
    </recommendedName>
</protein>
<sequence length="340" mass="38827">MKFTVRYRILSGLLAGVMACSSPQKKVPDVSGISLAFEVQRFDRDLFTMDTLHMVASLDSLQAKYGTFVNDYLFNILGLEPQPDSVPAKVKLFMHDYRPVYDSVQKHFPDTKAVEKEVLQGMKLMHHYFPAYKLPEKMICFVGPMEGYSNVLTASGMAVGLQLNLGKDFPLYYSDYLREVYPAYQSRRFEAAYIPVNCMRNLVEDCFPSGNGSRPLIEQMVELGKRLYILDLLLPASADSVKTGYTQAQLDGCYKNEALIWNYFVRNDLLYITDPLQTRDYINDGPKTTVLGEDSPGYIGQFVGWQIVKKWMEKHTEASPKQLMDTPAKQIFDEAKYKPR</sequence>
<organism evidence="1 2">
    <name type="scientific">Filimonas zeae</name>
    <dbReference type="NCBI Taxonomy" id="1737353"/>
    <lineage>
        <taxon>Bacteria</taxon>
        <taxon>Pseudomonadati</taxon>
        <taxon>Bacteroidota</taxon>
        <taxon>Chitinophagia</taxon>
        <taxon>Chitinophagales</taxon>
        <taxon>Chitinophagaceae</taxon>
        <taxon>Filimonas</taxon>
    </lineage>
</organism>
<accession>A0A917J2V8</accession>
<evidence type="ECO:0000313" key="2">
    <source>
        <dbReference type="Proteomes" id="UP000627292"/>
    </source>
</evidence>
<dbReference type="PROSITE" id="PS51257">
    <property type="entry name" value="PROKAR_LIPOPROTEIN"/>
    <property type="match status" value="1"/>
</dbReference>
<dbReference type="Pfam" id="PF25594">
    <property type="entry name" value="GldB_lipo"/>
    <property type="match status" value="1"/>
</dbReference>
<comment type="caution">
    <text evidence="1">The sequence shown here is derived from an EMBL/GenBank/DDBJ whole genome shotgun (WGS) entry which is preliminary data.</text>
</comment>
<gene>
    <name evidence="1" type="ORF">GCM10011379_51540</name>
</gene>
<dbReference type="InterPro" id="IPR019853">
    <property type="entry name" value="GldB-like"/>
</dbReference>
<dbReference type="Proteomes" id="UP000627292">
    <property type="component" value="Unassembled WGS sequence"/>
</dbReference>
<keyword evidence="2" id="KW-1185">Reference proteome</keyword>
<dbReference type="EMBL" id="BMIB01000006">
    <property type="protein sequence ID" value="GGH80534.1"/>
    <property type="molecule type" value="Genomic_DNA"/>
</dbReference>
<evidence type="ECO:0008006" key="3">
    <source>
        <dbReference type="Google" id="ProtNLM"/>
    </source>
</evidence>
<reference evidence="1" key="2">
    <citation type="submission" date="2020-09" db="EMBL/GenBank/DDBJ databases">
        <authorList>
            <person name="Sun Q."/>
            <person name="Zhou Y."/>
        </authorList>
    </citation>
    <scope>NUCLEOTIDE SEQUENCE</scope>
    <source>
        <strain evidence="1">CGMCC 1.15290</strain>
    </source>
</reference>
<dbReference type="AlphaFoldDB" id="A0A917J2V8"/>
<dbReference type="RefSeq" id="WP_229688026.1">
    <property type="nucleotide sequence ID" value="NZ_BMIB01000006.1"/>
</dbReference>
<proteinExistence type="predicted"/>
<reference evidence="1" key="1">
    <citation type="journal article" date="2014" name="Int. J. Syst. Evol. Microbiol.">
        <title>Complete genome sequence of Corynebacterium casei LMG S-19264T (=DSM 44701T), isolated from a smear-ripened cheese.</title>
        <authorList>
            <consortium name="US DOE Joint Genome Institute (JGI-PGF)"/>
            <person name="Walter F."/>
            <person name="Albersmeier A."/>
            <person name="Kalinowski J."/>
            <person name="Ruckert C."/>
        </authorList>
    </citation>
    <scope>NUCLEOTIDE SEQUENCE</scope>
    <source>
        <strain evidence="1">CGMCC 1.15290</strain>
    </source>
</reference>